<evidence type="ECO:0000256" key="1">
    <source>
        <dbReference type="ARBA" id="ARBA00001947"/>
    </source>
</evidence>
<dbReference type="RefSeq" id="WP_218588710.1">
    <property type="nucleotide sequence ID" value="NZ_JADQDE010000003.1"/>
</dbReference>
<evidence type="ECO:0000259" key="5">
    <source>
        <dbReference type="Pfam" id="PF08240"/>
    </source>
</evidence>
<dbReference type="Pfam" id="PF08240">
    <property type="entry name" value="ADH_N"/>
    <property type="match status" value="1"/>
</dbReference>
<feature type="domain" description="Alcohol dehydrogenase-like C-terminal" evidence="4">
    <location>
        <begin position="193"/>
        <end position="323"/>
    </location>
</feature>
<dbReference type="InterPro" id="IPR013154">
    <property type="entry name" value="ADH-like_N"/>
</dbReference>
<keyword evidence="2" id="KW-0560">Oxidoreductase</keyword>
<keyword evidence="3" id="KW-0479">Metal-binding</keyword>
<name>A0ABS6U355_9PSEU</name>
<keyword evidence="3" id="KW-0862">Zinc</keyword>
<reference evidence="6 7" key="1">
    <citation type="submission" date="2020-11" db="EMBL/GenBank/DDBJ databases">
        <title>Pseudonocardia abyssalis sp. nov. and Pseudonocardia oceani sp. nov., description and phylogenomic analysis of two novel actinomycetes isolated from the deep Southern Ocean.</title>
        <authorList>
            <person name="Parra J."/>
        </authorList>
    </citation>
    <scope>NUCLEOTIDE SEQUENCE [LARGE SCALE GENOMIC DNA]</scope>
    <source>
        <strain evidence="7">KRD185</strain>
    </source>
</reference>
<protein>
    <submittedName>
        <fullName evidence="6">Zinc-binding dehydrogenase</fullName>
    </submittedName>
</protein>
<comment type="similarity">
    <text evidence="3">Belongs to the zinc-containing alcohol dehydrogenase family.</text>
</comment>
<dbReference type="InterPro" id="IPR002328">
    <property type="entry name" value="ADH_Zn_CS"/>
</dbReference>
<comment type="cofactor">
    <cofactor evidence="1 3">
        <name>Zn(2+)</name>
        <dbReference type="ChEBI" id="CHEBI:29105"/>
    </cofactor>
</comment>
<dbReference type="InterPro" id="IPR050129">
    <property type="entry name" value="Zn_alcohol_dh"/>
</dbReference>
<evidence type="ECO:0000256" key="2">
    <source>
        <dbReference type="ARBA" id="ARBA00023002"/>
    </source>
</evidence>
<dbReference type="PANTHER" id="PTHR43401:SF2">
    <property type="entry name" value="L-THREONINE 3-DEHYDROGENASE"/>
    <property type="match status" value="1"/>
</dbReference>
<dbReference type="Pfam" id="PF00107">
    <property type="entry name" value="ADH_zinc_N"/>
    <property type="match status" value="1"/>
</dbReference>
<evidence type="ECO:0000259" key="4">
    <source>
        <dbReference type="Pfam" id="PF00107"/>
    </source>
</evidence>
<evidence type="ECO:0000313" key="6">
    <source>
        <dbReference type="EMBL" id="MBW0126388.1"/>
    </source>
</evidence>
<evidence type="ECO:0000313" key="7">
    <source>
        <dbReference type="Proteomes" id="UP000694300"/>
    </source>
</evidence>
<accession>A0ABS6U355</accession>
<proteinExistence type="inferred from homology"/>
<sequence length="368" mass="38485">MDRTSSAVLVEPRRIELQSFPLPETGPDDGLLRVLGTGICGSDWAPYAGTWMTELPPLVLGHEVVGEVVAIGARAAHRWGVAEGDRIVLEESIPCQHCRLCRTGRSHMCDPMHTPDGLRYGLTPSSLAPHLWGGFGEYVYLHPRSVVHRISKDVPVEVAPLFIPISNGIRWIERDGGCRIGDTVVILGPGQHGLGCVIGAGLAGAGTTIVVGTARDDARLALAASLGADHVVRAEDGPLDEQIAALTGGQMADVVVDVTAGSSGALAEAVSVARVGGTVIVAGSREMAPATGFRPDLLFFKELTVKGVYGHDYTSVRRAIAVIESGTLPLAGLCTHTFGLGEVDQALRTLGGEGDPTAVHITVVPQSS</sequence>
<keyword evidence="7" id="KW-1185">Reference proteome</keyword>
<dbReference type="PROSITE" id="PS00059">
    <property type="entry name" value="ADH_ZINC"/>
    <property type="match status" value="1"/>
</dbReference>
<evidence type="ECO:0000256" key="3">
    <source>
        <dbReference type="RuleBase" id="RU361277"/>
    </source>
</evidence>
<organism evidence="6 7">
    <name type="scientific">Pseudonocardia oceani</name>
    <dbReference type="NCBI Taxonomy" id="2792013"/>
    <lineage>
        <taxon>Bacteria</taxon>
        <taxon>Bacillati</taxon>
        <taxon>Actinomycetota</taxon>
        <taxon>Actinomycetes</taxon>
        <taxon>Pseudonocardiales</taxon>
        <taxon>Pseudonocardiaceae</taxon>
        <taxon>Pseudonocardia</taxon>
    </lineage>
</organism>
<dbReference type="InterPro" id="IPR013149">
    <property type="entry name" value="ADH-like_C"/>
</dbReference>
<dbReference type="PANTHER" id="PTHR43401">
    <property type="entry name" value="L-THREONINE 3-DEHYDROGENASE"/>
    <property type="match status" value="1"/>
</dbReference>
<comment type="caution">
    <text evidence="6">The sequence shown here is derived from an EMBL/GenBank/DDBJ whole genome shotgun (WGS) entry which is preliminary data.</text>
</comment>
<feature type="domain" description="Alcohol dehydrogenase-like N-terminal" evidence="5">
    <location>
        <begin position="26"/>
        <end position="148"/>
    </location>
</feature>
<gene>
    <name evidence="6" type="ORF">I4I82_01585</name>
</gene>
<dbReference type="Proteomes" id="UP000694300">
    <property type="component" value="Unassembled WGS sequence"/>
</dbReference>
<dbReference type="EMBL" id="JADQDF010000001">
    <property type="protein sequence ID" value="MBW0126388.1"/>
    <property type="molecule type" value="Genomic_DNA"/>
</dbReference>